<dbReference type="PRINTS" id="PR00722">
    <property type="entry name" value="CHYMOTRYPSIN"/>
</dbReference>
<dbReference type="PANTHER" id="PTHR24264">
    <property type="entry name" value="TRYPSIN-RELATED"/>
    <property type="match status" value="1"/>
</dbReference>
<dbReference type="CDD" id="cd00190">
    <property type="entry name" value="Tryp_SPc"/>
    <property type="match status" value="1"/>
</dbReference>
<evidence type="ECO:0000256" key="2">
    <source>
        <dbReference type="ARBA" id="ARBA00022525"/>
    </source>
</evidence>
<dbReference type="RefSeq" id="XP_002134151.3">
    <property type="nucleotide sequence ID" value="XM_002134115.3"/>
</dbReference>
<evidence type="ECO:0000256" key="5">
    <source>
        <dbReference type="ARBA" id="ARBA00022825"/>
    </source>
</evidence>
<reference evidence="9" key="1">
    <citation type="submission" date="2025-08" db="UniProtKB">
        <authorList>
            <consortium name="RefSeq"/>
        </authorList>
    </citation>
    <scope>IDENTIFICATION</scope>
    <source>
        <strain evidence="9">MV-25-SWS-2005</strain>
        <tissue evidence="9">Whole body</tissue>
    </source>
</reference>
<dbReference type="KEGG" id="dpo:6901465"/>
<proteinExistence type="predicted"/>
<evidence type="ECO:0000313" key="8">
    <source>
        <dbReference type="Proteomes" id="UP000001819"/>
    </source>
</evidence>
<dbReference type="GO" id="GO:0004252">
    <property type="term" value="F:serine-type endopeptidase activity"/>
    <property type="evidence" value="ECO:0007669"/>
    <property type="project" value="InterPro"/>
</dbReference>
<dbReference type="SUPFAM" id="SSF50494">
    <property type="entry name" value="Trypsin-like serine proteases"/>
    <property type="match status" value="1"/>
</dbReference>
<evidence type="ECO:0000256" key="6">
    <source>
        <dbReference type="SAM" id="SignalP"/>
    </source>
</evidence>
<dbReference type="PROSITE" id="PS50240">
    <property type="entry name" value="TRYPSIN_DOM"/>
    <property type="match status" value="1"/>
</dbReference>
<dbReference type="InParanoid" id="A0A6I8UZJ8"/>
<sequence>MKLSLLLWLALVRIVWNQTRIGLEEEEPIQKGRTATANETTNTTANAAVSIGHLASLRMLKMERIQFGAGHICAGSLIRVNAVLTAAQCFVNMELDDGSFLPISDFIVVLGTPNRFQGSFSTMIFRLKYRVLMQDVFDVKMFEMDVAVIILSSSVPEQHAVVKPIKITDQTFRRTTECQMSGWGRDPHGYSSESIVSVAVTVIGPRICRLKQVTQEFFVSPGMLCAKHLNKLKRSFCTGDVGGSLVCQGELAGIISWGVKCSDPYHPGIYTDVLYYTQWINESLANPTQQDEYFAQIGKPQASAATGMRPRTCLIRSMRFFVQSIYDRKIVNILGYILYRT</sequence>
<dbReference type="InterPro" id="IPR050127">
    <property type="entry name" value="Serine_Proteases_S1"/>
</dbReference>
<dbReference type="InterPro" id="IPR001314">
    <property type="entry name" value="Peptidase_S1A"/>
</dbReference>
<keyword evidence="5" id="KW-0720">Serine protease</keyword>
<dbReference type="GO" id="GO:0006508">
    <property type="term" value="P:proteolysis"/>
    <property type="evidence" value="ECO:0007669"/>
    <property type="project" value="UniProtKB-KW"/>
</dbReference>
<dbReference type="InterPro" id="IPR009003">
    <property type="entry name" value="Peptidase_S1_PA"/>
</dbReference>
<dbReference type="InterPro" id="IPR043504">
    <property type="entry name" value="Peptidase_S1_PA_chymotrypsin"/>
</dbReference>
<comment type="subcellular location">
    <subcellularLocation>
        <location evidence="1">Secreted</location>
    </subcellularLocation>
</comment>
<feature type="domain" description="Peptidase S1" evidence="7">
    <location>
        <begin position="29"/>
        <end position="285"/>
    </location>
</feature>
<evidence type="ECO:0000256" key="4">
    <source>
        <dbReference type="ARBA" id="ARBA00022801"/>
    </source>
</evidence>
<dbReference type="AlphaFoldDB" id="A0A6I8UZJ8"/>
<feature type="signal peptide" evidence="6">
    <location>
        <begin position="1"/>
        <end position="17"/>
    </location>
</feature>
<name>A0A6I8UZJ8_DROPS</name>
<evidence type="ECO:0000256" key="1">
    <source>
        <dbReference type="ARBA" id="ARBA00004613"/>
    </source>
</evidence>
<dbReference type="Proteomes" id="UP000001819">
    <property type="component" value="Chromosome X"/>
</dbReference>
<keyword evidence="6" id="KW-0732">Signal</keyword>
<protein>
    <submittedName>
        <fullName evidence="9">Trypsin eta-like</fullName>
    </submittedName>
</protein>
<keyword evidence="8" id="KW-1185">Reference proteome</keyword>
<dbReference type="Pfam" id="PF00089">
    <property type="entry name" value="Trypsin"/>
    <property type="match status" value="1"/>
</dbReference>
<dbReference type="Gene3D" id="2.40.10.10">
    <property type="entry name" value="Trypsin-like serine proteases"/>
    <property type="match status" value="2"/>
</dbReference>
<dbReference type="PANTHER" id="PTHR24264:SF65">
    <property type="entry name" value="SRCR DOMAIN-CONTAINING PROTEIN"/>
    <property type="match status" value="1"/>
</dbReference>
<keyword evidence="2" id="KW-0964">Secreted</keyword>
<evidence type="ECO:0000313" key="9">
    <source>
        <dbReference type="RefSeq" id="XP_002134151.3"/>
    </source>
</evidence>
<evidence type="ECO:0000259" key="7">
    <source>
        <dbReference type="PROSITE" id="PS50240"/>
    </source>
</evidence>
<accession>A0A6I8UZJ8</accession>
<keyword evidence="4" id="KW-0378">Hydrolase</keyword>
<dbReference type="SMART" id="SM00020">
    <property type="entry name" value="Tryp_SPc"/>
    <property type="match status" value="1"/>
</dbReference>
<dbReference type="ExpressionAtlas" id="A0A6I8UZJ8">
    <property type="expression patterns" value="baseline"/>
</dbReference>
<evidence type="ECO:0000256" key="3">
    <source>
        <dbReference type="ARBA" id="ARBA00022670"/>
    </source>
</evidence>
<organism evidence="8 9">
    <name type="scientific">Drosophila pseudoobscura pseudoobscura</name>
    <name type="common">Fruit fly</name>
    <dbReference type="NCBI Taxonomy" id="46245"/>
    <lineage>
        <taxon>Eukaryota</taxon>
        <taxon>Metazoa</taxon>
        <taxon>Ecdysozoa</taxon>
        <taxon>Arthropoda</taxon>
        <taxon>Hexapoda</taxon>
        <taxon>Insecta</taxon>
        <taxon>Pterygota</taxon>
        <taxon>Neoptera</taxon>
        <taxon>Endopterygota</taxon>
        <taxon>Diptera</taxon>
        <taxon>Brachycera</taxon>
        <taxon>Muscomorpha</taxon>
        <taxon>Ephydroidea</taxon>
        <taxon>Drosophilidae</taxon>
        <taxon>Drosophila</taxon>
        <taxon>Sophophora</taxon>
    </lineage>
</organism>
<feature type="chain" id="PRO_5026145993" evidence="6">
    <location>
        <begin position="18"/>
        <end position="341"/>
    </location>
</feature>
<dbReference type="GO" id="GO:0005615">
    <property type="term" value="C:extracellular space"/>
    <property type="evidence" value="ECO:0007669"/>
    <property type="project" value="TreeGrafter"/>
</dbReference>
<gene>
    <name evidence="9" type="primary">LOC6901465</name>
</gene>
<dbReference type="InterPro" id="IPR001254">
    <property type="entry name" value="Trypsin_dom"/>
</dbReference>
<keyword evidence="3" id="KW-0645">Protease</keyword>